<dbReference type="Proteomes" id="UP000610558">
    <property type="component" value="Unassembled WGS sequence"/>
</dbReference>
<evidence type="ECO:0000313" key="3">
    <source>
        <dbReference type="EMBL" id="MBD2858862.1"/>
    </source>
</evidence>
<dbReference type="PANTHER" id="PTHR21043:SF0">
    <property type="entry name" value="MITOCHONDRIAL ASSEMBLY OF RIBOSOMAL LARGE SUBUNIT PROTEIN 1"/>
    <property type="match status" value="1"/>
</dbReference>
<keyword evidence="4" id="KW-1185">Reference proteome</keyword>
<dbReference type="GO" id="GO:0090071">
    <property type="term" value="P:negative regulation of ribosome biogenesis"/>
    <property type="evidence" value="ECO:0007669"/>
    <property type="project" value="UniProtKB-UniRule"/>
</dbReference>
<dbReference type="InterPro" id="IPR043519">
    <property type="entry name" value="NT_sf"/>
</dbReference>
<comment type="subunit">
    <text evidence="2">Interacts with ribosomal protein uL14 (rplN).</text>
</comment>
<comment type="caution">
    <text evidence="3">The sequence shown here is derived from an EMBL/GenBank/DDBJ whole genome shotgun (WGS) entry which is preliminary data.</text>
</comment>
<keyword evidence="2" id="KW-0678">Repressor</keyword>
<dbReference type="NCBIfam" id="TIGR00090">
    <property type="entry name" value="rsfS_iojap_ybeB"/>
    <property type="match status" value="1"/>
</dbReference>
<organism evidence="3 4">
    <name type="scientific">Spongiibacter pelagi</name>
    <dbReference type="NCBI Taxonomy" id="2760804"/>
    <lineage>
        <taxon>Bacteria</taxon>
        <taxon>Pseudomonadati</taxon>
        <taxon>Pseudomonadota</taxon>
        <taxon>Gammaproteobacteria</taxon>
        <taxon>Cellvibrionales</taxon>
        <taxon>Spongiibacteraceae</taxon>
        <taxon>Spongiibacter</taxon>
    </lineage>
</organism>
<protein>
    <recommendedName>
        <fullName evidence="2">Ribosomal silencing factor RsfS</fullName>
    </recommendedName>
</protein>
<dbReference type="Gene3D" id="3.30.460.10">
    <property type="entry name" value="Beta Polymerase, domain 2"/>
    <property type="match status" value="1"/>
</dbReference>
<name>A0A927C2K0_9GAMM</name>
<evidence type="ECO:0000256" key="2">
    <source>
        <dbReference type="HAMAP-Rule" id="MF_01477"/>
    </source>
</evidence>
<dbReference type="AlphaFoldDB" id="A0A927C2K0"/>
<sequence length="115" mass="12668">MDVDNLKQVIVNALEDVKGKDIVVLDVRGISGVTDYMVVCSGTSSRHVKSLADNVWSEAKKQGYTPIGMEGERSGDWILVDFADVVVHVMQPDARQFYDLERLWSVPASPDTAGE</sequence>
<proteinExistence type="inferred from homology"/>
<comment type="function">
    <text evidence="2">Functions as a ribosomal silencing factor. Interacts with ribosomal protein uL14 (rplN), blocking formation of intersubunit bridge B8. Prevents association of the 30S and 50S ribosomal subunits and the formation of functional ribosomes, thus repressing translation.</text>
</comment>
<dbReference type="GO" id="GO:0005737">
    <property type="term" value="C:cytoplasm"/>
    <property type="evidence" value="ECO:0007669"/>
    <property type="project" value="UniProtKB-SubCell"/>
</dbReference>
<gene>
    <name evidence="2 3" type="primary">rsfS</name>
    <name evidence="3" type="ORF">IB286_07535</name>
</gene>
<keyword evidence="2" id="KW-0810">Translation regulation</keyword>
<dbReference type="InterPro" id="IPR004394">
    <property type="entry name" value="Iojap/RsfS/C7orf30"/>
</dbReference>
<comment type="subcellular location">
    <subcellularLocation>
        <location evidence="2">Cytoplasm</location>
    </subcellularLocation>
</comment>
<evidence type="ECO:0000313" key="4">
    <source>
        <dbReference type="Proteomes" id="UP000610558"/>
    </source>
</evidence>
<dbReference type="HAMAP" id="MF_01477">
    <property type="entry name" value="Iojap_RsfS"/>
    <property type="match status" value="1"/>
</dbReference>
<evidence type="ECO:0000256" key="1">
    <source>
        <dbReference type="ARBA" id="ARBA00010574"/>
    </source>
</evidence>
<reference evidence="3" key="1">
    <citation type="submission" date="2020-09" db="EMBL/GenBank/DDBJ databases">
        <authorList>
            <person name="Yoon J.-W."/>
        </authorList>
    </citation>
    <scope>NUCLEOTIDE SEQUENCE</scope>
    <source>
        <strain evidence="3">KMU-158</strain>
    </source>
</reference>
<dbReference type="GO" id="GO:0042256">
    <property type="term" value="P:cytosolic ribosome assembly"/>
    <property type="evidence" value="ECO:0007669"/>
    <property type="project" value="UniProtKB-UniRule"/>
</dbReference>
<accession>A0A927C2K0</accession>
<dbReference type="GO" id="GO:0017148">
    <property type="term" value="P:negative regulation of translation"/>
    <property type="evidence" value="ECO:0007669"/>
    <property type="project" value="UniProtKB-UniRule"/>
</dbReference>
<keyword evidence="2" id="KW-0963">Cytoplasm</keyword>
<dbReference type="SUPFAM" id="SSF81301">
    <property type="entry name" value="Nucleotidyltransferase"/>
    <property type="match status" value="1"/>
</dbReference>
<dbReference type="EMBL" id="JACXLD010000003">
    <property type="protein sequence ID" value="MBD2858862.1"/>
    <property type="molecule type" value="Genomic_DNA"/>
</dbReference>
<dbReference type="GO" id="GO:0043023">
    <property type="term" value="F:ribosomal large subunit binding"/>
    <property type="evidence" value="ECO:0007669"/>
    <property type="project" value="TreeGrafter"/>
</dbReference>
<dbReference type="Pfam" id="PF02410">
    <property type="entry name" value="RsfS"/>
    <property type="match status" value="1"/>
</dbReference>
<dbReference type="PANTHER" id="PTHR21043">
    <property type="entry name" value="IOJAP SUPERFAMILY ORTHOLOG"/>
    <property type="match status" value="1"/>
</dbReference>
<comment type="similarity">
    <text evidence="1 2">Belongs to the Iojap/RsfS family.</text>
</comment>
<dbReference type="RefSeq" id="WP_190764111.1">
    <property type="nucleotide sequence ID" value="NZ_JACXLD010000003.1"/>
</dbReference>